<evidence type="ECO:0000313" key="2">
    <source>
        <dbReference type="EMBL" id="KAG0589651.1"/>
    </source>
</evidence>
<sequence length="106" mass="11912">MFACFFARIGSLGLLLLWRLMIPMALITRRVAELVGTIYIYVLFMHDMGGAFDMGRHRSCSCSCSGSVTTNFTLPAAKWPLPPAFHTVCFLCCFRNGSTTHEMTFF</sequence>
<feature type="transmembrane region" description="Helical" evidence="1">
    <location>
        <begin position="6"/>
        <end position="27"/>
    </location>
</feature>
<reference evidence="2" key="1">
    <citation type="submission" date="2020-06" db="EMBL/GenBank/DDBJ databases">
        <title>WGS assembly of Ceratodon purpureus strain R40.</title>
        <authorList>
            <person name="Carey S.B."/>
            <person name="Jenkins J."/>
            <person name="Shu S."/>
            <person name="Lovell J.T."/>
            <person name="Sreedasyam A."/>
            <person name="Maumus F."/>
            <person name="Tiley G.P."/>
            <person name="Fernandez-Pozo N."/>
            <person name="Barry K."/>
            <person name="Chen C."/>
            <person name="Wang M."/>
            <person name="Lipzen A."/>
            <person name="Daum C."/>
            <person name="Saski C.A."/>
            <person name="Payton A.C."/>
            <person name="Mcbreen J.C."/>
            <person name="Conrad R.E."/>
            <person name="Kollar L.M."/>
            <person name="Olsson S."/>
            <person name="Huttunen S."/>
            <person name="Landis J.B."/>
            <person name="Wickett N.J."/>
            <person name="Johnson M.G."/>
            <person name="Rensing S.A."/>
            <person name="Grimwood J."/>
            <person name="Schmutz J."/>
            <person name="Mcdaniel S.F."/>
        </authorList>
    </citation>
    <scope>NUCLEOTIDE SEQUENCE</scope>
    <source>
        <strain evidence="2">R40</strain>
    </source>
</reference>
<comment type="caution">
    <text evidence="2">The sequence shown here is derived from an EMBL/GenBank/DDBJ whole genome shotgun (WGS) entry which is preliminary data.</text>
</comment>
<dbReference type="EMBL" id="CM026421">
    <property type="protein sequence ID" value="KAG0589651.1"/>
    <property type="molecule type" value="Genomic_DNA"/>
</dbReference>
<proteinExistence type="predicted"/>
<keyword evidence="3" id="KW-1185">Reference proteome</keyword>
<dbReference type="Proteomes" id="UP000822688">
    <property type="component" value="Chromosome 1"/>
</dbReference>
<name>A0A8T0J448_CERPU</name>
<evidence type="ECO:0000313" key="3">
    <source>
        <dbReference type="Proteomes" id="UP000822688"/>
    </source>
</evidence>
<gene>
    <name evidence="2" type="ORF">KC19_1G036800</name>
</gene>
<keyword evidence="1" id="KW-0472">Membrane</keyword>
<keyword evidence="1" id="KW-0812">Transmembrane</keyword>
<evidence type="ECO:0000256" key="1">
    <source>
        <dbReference type="SAM" id="Phobius"/>
    </source>
</evidence>
<accession>A0A8T0J448</accession>
<keyword evidence="1" id="KW-1133">Transmembrane helix</keyword>
<dbReference type="AlphaFoldDB" id="A0A8T0J448"/>
<protein>
    <submittedName>
        <fullName evidence="2">Uncharacterized protein</fullName>
    </submittedName>
</protein>
<organism evidence="2 3">
    <name type="scientific">Ceratodon purpureus</name>
    <name type="common">Fire moss</name>
    <name type="synonym">Dicranum purpureum</name>
    <dbReference type="NCBI Taxonomy" id="3225"/>
    <lineage>
        <taxon>Eukaryota</taxon>
        <taxon>Viridiplantae</taxon>
        <taxon>Streptophyta</taxon>
        <taxon>Embryophyta</taxon>
        <taxon>Bryophyta</taxon>
        <taxon>Bryophytina</taxon>
        <taxon>Bryopsida</taxon>
        <taxon>Dicranidae</taxon>
        <taxon>Pseudoditrichales</taxon>
        <taxon>Ditrichaceae</taxon>
        <taxon>Ceratodon</taxon>
    </lineage>
</organism>